<dbReference type="PANTHER" id="PTHR23088:SF27">
    <property type="entry name" value="DEAMINATED GLUTATHIONE AMIDASE"/>
    <property type="match status" value="1"/>
</dbReference>
<name>A0A6J7RAY4_9ZZZZ</name>
<organism evidence="4">
    <name type="scientific">freshwater metagenome</name>
    <dbReference type="NCBI Taxonomy" id="449393"/>
    <lineage>
        <taxon>unclassified sequences</taxon>
        <taxon>metagenomes</taxon>
        <taxon>ecological metagenomes</taxon>
    </lineage>
</organism>
<dbReference type="AlphaFoldDB" id="A0A6J7RAY4"/>
<evidence type="ECO:0000259" key="1">
    <source>
        <dbReference type="PROSITE" id="PS50263"/>
    </source>
</evidence>
<reference evidence="4" key="1">
    <citation type="submission" date="2020-05" db="EMBL/GenBank/DDBJ databases">
        <authorList>
            <person name="Chiriac C."/>
            <person name="Salcher M."/>
            <person name="Ghai R."/>
            <person name="Kavagutti S V."/>
        </authorList>
    </citation>
    <scope>NUCLEOTIDE SEQUENCE</scope>
</reference>
<dbReference type="EMBL" id="CAFBPM010000011">
    <property type="protein sequence ID" value="CAB5025943.1"/>
    <property type="molecule type" value="Genomic_DNA"/>
</dbReference>
<protein>
    <submittedName>
        <fullName evidence="4">Unannotated protein</fullName>
    </submittedName>
</protein>
<dbReference type="Pfam" id="PF00795">
    <property type="entry name" value="CN_hydrolase"/>
    <property type="match status" value="1"/>
</dbReference>
<dbReference type="InterPro" id="IPR003010">
    <property type="entry name" value="C-N_Hydrolase"/>
</dbReference>
<dbReference type="Gene3D" id="3.60.110.10">
    <property type="entry name" value="Carbon-nitrogen hydrolase"/>
    <property type="match status" value="1"/>
</dbReference>
<dbReference type="EMBL" id="CAFBLT010000004">
    <property type="protein sequence ID" value="CAB4884690.1"/>
    <property type="molecule type" value="Genomic_DNA"/>
</dbReference>
<dbReference type="EMBL" id="CAFABE010000018">
    <property type="protein sequence ID" value="CAB4823316.1"/>
    <property type="molecule type" value="Genomic_DNA"/>
</dbReference>
<feature type="domain" description="CN hydrolase" evidence="1">
    <location>
        <begin position="1"/>
        <end position="243"/>
    </location>
</feature>
<dbReference type="SUPFAM" id="SSF56317">
    <property type="entry name" value="Carbon-nitrogen hydrolase"/>
    <property type="match status" value="1"/>
</dbReference>
<evidence type="ECO:0000313" key="3">
    <source>
        <dbReference type="EMBL" id="CAB4884690.1"/>
    </source>
</evidence>
<proteinExistence type="predicted"/>
<gene>
    <name evidence="2" type="ORF">UFOPK3164_00573</name>
    <name evidence="3" type="ORF">UFOPK3427_01941</name>
    <name evidence="4" type="ORF">UFOPK4112_01219</name>
</gene>
<evidence type="ECO:0000313" key="4">
    <source>
        <dbReference type="EMBL" id="CAB5025943.1"/>
    </source>
</evidence>
<evidence type="ECO:0000313" key="2">
    <source>
        <dbReference type="EMBL" id="CAB4823316.1"/>
    </source>
</evidence>
<dbReference type="PANTHER" id="PTHR23088">
    <property type="entry name" value="NITRILASE-RELATED"/>
    <property type="match status" value="1"/>
</dbReference>
<dbReference type="PROSITE" id="PS50263">
    <property type="entry name" value="CN_HYDROLASE"/>
    <property type="match status" value="1"/>
</dbReference>
<dbReference type="CDD" id="cd07581">
    <property type="entry name" value="nitrilase_3"/>
    <property type="match status" value="1"/>
</dbReference>
<dbReference type="InterPro" id="IPR036526">
    <property type="entry name" value="C-N_Hydrolase_sf"/>
</dbReference>
<sequence>MKVAALQTSSTPDPVKNLATLSSLIAHAAGQGATLLVLPEASQRSFGDASETLAPGPEALEGPFVTSLARLADENRVTIVAGMFEVSEDTERPYNTTVMVDPSGIIACYRKIHLYDAFGYQESTGVTPGALREDNLCVIQVGELAVGIMTCFDLRFPEMAEWLMERGAEVIVVGAAWVAGERKIDQWNTLLSARAIETGCFIVAAAQSLPRYIGNSQVVSPNGVKRVGLDREENAVLVADLEMDDLLKVRSQMPVASTRRAHPRPLQ</sequence>
<accession>A0A6J7RAY4</accession>